<accession>A0A7D9DIB0</accession>
<protein>
    <submittedName>
        <fullName evidence="1">Uncharacterized protein</fullName>
    </submittedName>
</protein>
<dbReference type="AlphaFoldDB" id="A0A7D9DIB0"/>
<dbReference type="OrthoDB" id="2435690at2759"/>
<keyword evidence="2" id="KW-1185">Reference proteome</keyword>
<sequence length="122" mass="14240">MPDTCDVVIQIWKKFQELYKIITTDNTSTDTSGNYFEMAREWINLFTSLRRTSIHSGYKRAAVTPYMHSLVYHVPRFMQLYQSVKVFTGQGVEKNNDVARSVILRKSNKKNPASDVLQLEFR</sequence>
<gene>
    <name evidence="1" type="ORF">PACLA_8A052744</name>
</gene>
<comment type="caution">
    <text evidence="1">The sequence shown here is derived from an EMBL/GenBank/DDBJ whole genome shotgun (WGS) entry which is preliminary data.</text>
</comment>
<evidence type="ECO:0000313" key="2">
    <source>
        <dbReference type="Proteomes" id="UP001152795"/>
    </source>
</evidence>
<reference evidence="1" key="1">
    <citation type="submission" date="2020-04" db="EMBL/GenBank/DDBJ databases">
        <authorList>
            <person name="Alioto T."/>
            <person name="Alioto T."/>
            <person name="Gomez Garrido J."/>
        </authorList>
    </citation>
    <scope>NUCLEOTIDE SEQUENCE</scope>
    <source>
        <strain evidence="1">A484AB</strain>
    </source>
</reference>
<organism evidence="1 2">
    <name type="scientific">Paramuricea clavata</name>
    <name type="common">Red gorgonian</name>
    <name type="synonym">Violescent sea-whip</name>
    <dbReference type="NCBI Taxonomy" id="317549"/>
    <lineage>
        <taxon>Eukaryota</taxon>
        <taxon>Metazoa</taxon>
        <taxon>Cnidaria</taxon>
        <taxon>Anthozoa</taxon>
        <taxon>Octocorallia</taxon>
        <taxon>Malacalcyonacea</taxon>
        <taxon>Plexauridae</taxon>
        <taxon>Paramuricea</taxon>
    </lineage>
</organism>
<proteinExistence type="predicted"/>
<dbReference type="EMBL" id="CACRXK020001022">
    <property type="protein sequence ID" value="CAB3986491.1"/>
    <property type="molecule type" value="Genomic_DNA"/>
</dbReference>
<dbReference type="Proteomes" id="UP001152795">
    <property type="component" value="Unassembled WGS sequence"/>
</dbReference>
<name>A0A7D9DIB0_PARCT</name>
<evidence type="ECO:0000313" key="1">
    <source>
        <dbReference type="EMBL" id="CAB3986491.1"/>
    </source>
</evidence>